<dbReference type="Proteomes" id="UP000076727">
    <property type="component" value="Unassembled WGS sequence"/>
</dbReference>
<sequence length="277" mass="31066">MTAADGSNCVLPIADLPLELHEQILYQLVDDKTALAQCSLTCRTWAPMARRHLFESVTFSWKGPCMQALDILEMSLSVGTYLAHHVRSITLPSVWLGSGERRRERLDLLRRLMRSLPHAESLRVPHPFDWHSFIEGLQDDAGQPVDDIRDRMQAFFPFPKLEILHLENTFFRSAEDLRVLLSVFPRLSVLKLDRVTFDDELSGRTVTPARVLQGVNGTIHIRKLTVHSEGSCLAVLLDALSRAPFDLSLCELNLPTTETNPSKANATTTTAATTQTP</sequence>
<dbReference type="SUPFAM" id="SSF81383">
    <property type="entry name" value="F-box domain"/>
    <property type="match status" value="1"/>
</dbReference>
<proteinExistence type="predicted"/>
<keyword evidence="4" id="KW-1185">Reference proteome</keyword>
<evidence type="ECO:0000313" key="4">
    <source>
        <dbReference type="Proteomes" id="UP000076727"/>
    </source>
</evidence>
<organism evidence="3 4">
    <name type="scientific">Daedalea quercina L-15889</name>
    <dbReference type="NCBI Taxonomy" id="1314783"/>
    <lineage>
        <taxon>Eukaryota</taxon>
        <taxon>Fungi</taxon>
        <taxon>Dikarya</taxon>
        <taxon>Basidiomycota</taxon>
        <taxon>Agaricomycotina</taxon>
        <taxon>Agaricomycetes</taxon>
        <taxon>Polyporales</taxon>
        <taxon>Fomitopsis</taxon>
    </lineage>
</organism>
<feature type="domain" description="F-box" evidence="2">
    <location>
        <begin position="13"/>
        <end position="58"/>
    </location>
</feature>
<dbReference type="InterPro" id="IPR036047">
    <property type="entry name" value="F-box-like_dom_sf"/>
</dbReference>
<protein>
    <recommendedName>
        <fullName evidence="2">F-box domain-containing protein</fullName>
    </recommendedName>
</protein>
<evidence type="ECO:0000313" key="3">
    <source>
        <dbReference type="EMBL" id="KZT69546.1"/>
    </source>
</evidence>
<reference evidence="3 4" key="1">
    <citation type="journal article" date="2016" name="Mol. Biol. Evol.">
        <title>Comparative Genomics of Early-Diverging Mushroom-Forming Fungi Provides Insights into the Origins of Lignocellulose Decay Capabilities.</title>
        <authorList>
            <person name="Nagy L.G."/>
            <person name="Riley R."/>
            <person name="Tritt A."/>
            <person name="Adam C."/>
            <person name="Daum C."/>
            <person name="Floudas D."/>
            <person name="Sun H."/>
            <person name="Yadav J.S."/>
            <person name="Pangilinan J."/>
            <person name="Larsson K.H."/>
            <person name="Matsuura K."/>
            <person name="Barry K."/>
            <person name="Labutti K."/>
            <person name="Kuo R."/>
            <person name="Ohm R.A."/>
            <person name="Bhattacharya S.S."/>
            <person name="Shirouzu T."/>
            <person name="Yoshinaga Y."/>
            <person name="Martin F.M."/>
            <person name="Grigoriev I.V."/>
            <person name="Hibbett D.S."/>
        </authorList>
    </citation>
    <scope>NUCLEOTIDE SEQUENCE [LARGE SCALE GENOMIC DNA]</scope>
    <source>
        <strain evidence="3 4">L-15889</strain>
    </source>
</reference>
<dbReference type="InterPro" id="IPR001810">
    <property type="entry name" value="F-box_dom"/>
</dbReference>
<evidence type="ECO:0000259" key="2">
    <source>
        <dbReference type="Pfam" id="PF12937"/>
    </source>
</evidence>
<dbReference type="AlphaFoldDB" id="A0A165QJ79"/>
<dbReference type="Pfam" id="PF12937">
    <property type="entry name" value="F-box-like"/>
    <property type="match status" value="1"/>
</dbReference>
<feature type="compositionally biased region" description="Low complexity" evidence="1">
    <location>
        <begin position="264"/>
        <end position="277"/>
    </location>
</feature>
<gene>
    <name evidence="3" type="ORF">DAEQUDRAFT_726513</name>
</gene>
<name>A0A165QJ79_9APHY</name>
<feature type="region of interest" description="Disordered" evidence="1">
    <location>
        <begin position="258"/>
        <end position="277"/>
    </location>
</feature>
<dbReference type="OrthoDB" id="2758040at2759"/>
<evidence type="ECO:0000256" key="1">
    <source>
        <dbReference type="SAM" id="MobiDB-lite"/>
    </source>
</evidence>
<dbReference type="EMBL" id="KV429057">
    <property type="protein sequence ID" value="KZT69546.1"/>
    <property type="molecule type" value="Genomic_DNA"/>
</dbReference>
<accession>A0A165QJ79</accession>